<comment type="caution">
    <text evidence="2">The sequence shown here is derived from an EMBL/GenBank/DDBJ whole genome shotgun (WGS) entry which is preliminary data.</text>
</comment>
<name>A0A194AKA8_9BACT</name>
<dbReference type="Proteomes" id="UP000095200">
    <property type="component" value="Unassembled WGS sequence"/>
</dbReference>
<dbReference type="Pfam" id="PF09723">
    <property type="entry name" value="Zn_ribbon_8"/>
    <property type="match status" value="1"/>
</dbReference>
<dbReference type="SMART" id="SM00834">
    <property type="entry name" value="CxxC_CXXC_SSSS"/>
    <property type="match status" value="1"/>
</dbReference>
<organism evidence="2 3">
    <name type="scientific">Desulfoplanes formicivorans</name>
    <dbReference type="NCBI Taxonomy" id="1592317"/>
    <lineage>
        <taxon>Bacteria</taxon>
        <taxon>Pseudomonadati</taxon>
        <taxon>Thermodesulfobacteriota</taxon>
        <taxon>Desulfovibrionia</taxon>
        <taxon>Desulfovibrionales</taxon>
        <taxon>Desulfoplanaceae</taxon>
        <taxon>Desulfoplanes</taxon>
    </lineage>
</organism>
<proteinExistence type="predicted"/>
<dbReference type="InterPro" id="IPR013429">
    <property type="entry name" value="Regulatory_FmdB_Zinc_ribbon"/>
</dbReference>
<evidence type="ECO:0000313" key="3">
    <source>
        <dbReference type="Proteomes" id="UP000095200"/>
    </source>
</evidence>
<keyword evidence="3" id="KW-1185">Reference proteome</keyword>
<sequence>MPLFEFTCKACHETFEEITSSTSRKTITCPKCGSHDVQKLVSATVMTRKGSSLTGGGSCGGSGGFS</sequence>
<reference evidence="3" key="1">
    <citation type="submission" date="2016-06" db="EMBL/GenBank/DDBJ databases">
        <title>Draft genome sequence of Desulfoplanes formicivorans strain Pf12B.</title>
        <authorList>
            <person name="Watanabe M."/>
            <person name="Kojima H."/>
            <person name="Fukui M."/>
        </authorList>
    </citation>
    <scope>NUCLEOTIDE SEQUENCE [LARGE SCALE GENOMIC DNA]</scope>
    <source>
        <strain evidence="3">Pf12B</strain>
    </source>
</reference>
<dbReference type="RefSeq" id="WP_069859922.1">
    <property type="nucleotide sequence ID" value="NZ_BDFE01000020.1"/>
</dbReference>
<protein>
    <submittedName>
        <fullName evidence="2">FmdB family regulatory protein</fullName>
    </submittedName>
</protein>
<evidence type="ECO:0000259" key="1">
    <source>
        <dbReference type="SMART" id="SM00834"/>
    </source>
</evidence>
<dbReference type="NCBIfam" id="TIGR02605">
    <property type="entry name" value="CxxC_CxxC_SSSS"/>
    <property type="match status" value="1"/>
</dbReference>
<evidence type="ECO:0000313" key="2">
    <source>
        <dbReference type="EMBL" id="GAU09670.1"/>
    </source>
</evidence>
<dbReference type="EMBL" id="BDFE01000020">
    <property type="protein sequence ID" value="GAU09670.1"/>
    <property type="molecule type" value="Genomic_DNA"/>
</dbReference>
<dbReference type="AlphaFoldDB" id="A0A194AKA8"/>
<gene>
    <name evidence="2" type="ORF">DPF_2401</name>
</gene>
<accession>A0A194AKA8</accession>
<dbReference type="Gene3D" id="2.20.28.30">
    <property type="entry name" value="RNA polymerase ii, chain L"/>
    <property type="match status" value="1"/>
</dbReference>
<feature type="domain" description="Putative regulatory protein FmdB zinc ribbon" evidence="1">
    <location>
        <begin position="1"/>
        <end position="42"/>
    </location>
</feature>